<proteinExistence type="inferred from homology"/>
<gene>
    <name evidence="6" type="ORF">HU200_061805</name>
</gene>
<dbReference type="SUPFAM" id="SSF52540">
    <property type="entry name" value="P-loop containing nucleoside triphosphate hydrolases"/>
    <property type="match status" value="1"/>
</dbReference>
<evidence type="ECO:0000256" key="1">
    <source>
        <dbReference type="ARBA" id="ARBA00005771"/>
    </source>
</evidence>
<dbReference type="Proteomes" id="UP000636709">
    <property type="component" value="Unassembled WGS sequence"/>
</dbReference>
<keyword evidence="7" id="KW-1185">Reference proteome</keyword>
<evidence type="ECO:0000256" key="4">
    <source>
        <dbReference type="SAM" id="MobiDB-lite"/>
    </source>
</evidence>
<evidence type="ECO:0000313" key="7">
    <source>
        <dbReference type="Proteomes" id="UP000636709"/>
    </source>
</evidence>
<comment type="caution">
    <text evidence="6">The sequence shown here is derived from an EMBL/GenBank/DDBJ whole genome shotgun (WGS) entry which is preliminary data.</text>
</comment>
<protein>
    <recommendedName>
        <fullName evidence="3">Sulfotransferase</fullName>
        <ecNumber evidence="3">2.8.2.-</ecNumber>
    </recommendedName>
</protein>
<dbReference type="EMBL" id="JACEFO010002617">
    <property type="protein sequence ID" value="KAF8653696.1"/>
    <property type="molecule type" value="Genomic_DNA"/>
</dbReference>
<accession>A0A835DXE8</accession>
<feature type="region of interest" description="Disordered" evidence="4">
    <location>
        <begin position="1"/>
        <end position="22"/>
    </location>
</feature>
<dbReference type="OrthoDB" id="205623at2759"/>
<name>A0A835DXE8_9POAL</name>
<dbReference type="AlphaFoldDB" id="A0A835DXE8"/>
<feature type="domain" description="Sulfotransferase" evidence="5">
    <location>
        <begin position="61"/>
        <end position="323"/>
    </location>
</feature>
<dbReference type="Gene3D" id="3.40.50.300">
    <property type="entry name" value="P-loop containing nucleotide triphosphate hydrolases"/>
    <property type="match status" value="1"/>
</dbReference>
<comment type="similarity">
    <text evidence="1 3">Belongs to the sulfotransferase 1 family.</text>
</comment>
<dbReference type="EC" id="2.8.2.-" evidence="3"/>
<evidence type="ECO:0000313" key="6">
    <source>
        <dbReference type="EMBL" id="KAF8653696.1"/>
    </source>
</evidence>
<reference evidence="6" key="1">
    <citation type="submission" date="2020-07" db="EMBL/GenBank/DDBJ databases">
        <title>Genome sequence and genetic diversity analysis of an under-domesticated orphan crop, white fonio (Digitaria exilis).</title>
        <authorList>
            <person name="Bennetzen J.L."/>
            <person name="Chen S."/>
            <person name="Ma X."/>
            <person name="Wang X."/>
            <person name="Yssel A.E.J."/>
            <person name="Chaluvadi S.R."/>
            <person name="Johnson M."/>
            <person name="Gangashetty P."/>
            <person name="Hamidou F."/>
            <person name="Sanogo M.D."/>
            <person name="Zwaenepoel A."/>
            <person name="Wallace J."/>
            <person name="Van De Peer Y."/>
            <person name="Van Deynze A."/>
        </authorList>
    </citation>
    <scope>NUCLEOTIDE SEQUENCE</scope>
    <source>
        <tissue evidence="6">Leaves</tissue>
    </source>
</reference>
<evidence type="ECO:0000256" key="3">
    <source>
        <dbReference type="RuleBase" id="RU361155"/>
    </source>
</evidence>
<dbReference type="Pfam" id="PF00685">
    <property type="entry name" value="Sulfotransfer_1"/>
    <property type="match status" value="1"/>
</dbReference>
<evidence type="ECO:0000259" key="5">
    <source>
        <dbReference type="Pfam" id="PF00685"/>
    </source>
</evidence>
<dbReference type="InterPro" id="IPR027417">
    <property type="entry name" value="P-loop_NTPase"/>
</dbReference>
<keyword evidence="2 3" id="KW-0808">Transferase</keyword>
<sequence length="326" mass="37370">MAQTQQEIEHGPSDEGESQVVSTLPTREGWWKPFVLFQGCWLTPQAAESVKVAQTKFQPRPDDIILATYPKCGTTWLKALAFTIVHRSRYDVASDDHPLLTRHPQDLVPFIEMPYRYIHPLEELEVLPTPRILTTHLPLALQPSAISTLGCRVVYLCREPKDVLVSTWHYMNKVREDFHIDLEMTFEFFCEGFSIFGPIWEHCLGYWKQSMVEPDRILFLKYNDMMADPIKHVKMLAEFLQVPFSEEEESAGVVEEVVRLCSFNNLKSLPVNSSGAGDRIGDLPMENSAFFRSAKVGDWRDHLTEEMAKKLDSIIVDKLKNSGLVL</sequence>
<dbReference type="InterPro" id="IPR000863">
    <property type="entry name" value="Sulfotransferase_dom"/>
</dbReference>
<dbReference type="PANTHER" id="PTHR11783">
    <property type="entry name" value="SULFOTRANSFERASE SULT"/>
    <property type="match status" value="1"/>
</dbReference>
<evidence type="ECO:0000256" key="2">
    <source>
        <dbReference type="ARBA" id="ARBA00022679"/>
    </source>
</evidence>
<organism evidence="6 7">
    <name type="scientific">Digitaria exilis</name>
    <dbReference type="NCBI Taxonomy" id="1010633"/>
    <lineage>
        <taxon>Eukaryota</taxon>
        <taxon>Viridiplantae</taxon>
        <taxon>Streptophyta</taxon>
        <taxon>Embryophyta</taxon>
        <taxon>Tracheophyta</taxon>
        <taxon>Spermatophyta</taxon>
        <taxon>Magnoliopsida</taxon>
        <taxon>Liliopsida</taxon>
        <taxon>Poales</taxon>
        <taxon>Poaceae</taxon>
        <taxon>PACMAD clade</taxon>
        <taxon>Panicoideae</taxon>
        <taxon>Panicodae</taxon>
        <taxon>Paniceae</taxon>
        <taxon>Anthephorinae</taxon>
        <taxon>Digitaria</taxon>
    </lineage>
</organism>
<dbReference type="GO" id="GO:0008146">
    <property type="term" value="F:sulfotransferase activity"/>
    <property type="evidence" value="ECO:0007669"/>
    <property type="project" value="InterPro"/>
</dbReference>